<sequence length="67" mass="7921">MAREECKTYGRSKFCMDKDNRISRPDEEDEDEDEDDDDDAVQKARPWDDWRDDNPRGAGNKKLTPWG</sequence>
<dbReference type="EMBL" id="JAAARO010000018">
    <property type="protein sequence ID" value="KAF5732429.1"/>
    <property type="molecule type" value="Genomic_DNA"/>
</dbReference>
<evidence type="ECO:0000256" key="1">
    <source>
        <dbReference type="SAM" id="MobiDB-lite"/>
    </source>
</evidence>
<keyword evidence="3" id="KW-1185">Reference proteome</keyword>
<evidence type="ECO:0000313" key="2">
    <source>
        <dbReference type="EMBL" id="KAF5732429.1"/>
    </source>
</evidence>
<gene>
    <name evidence="2" type="ORF">HS088_TW18G01124</name>
</gene>
<accession>A0A7J7CE65</accession>
<dbReference type="InParanoid" id="A0A7J7CE65"/>
<name>A0A7J7CE65_TRIWF</name>
<feature type="region of interest" description="Disordered" evidence="1">
    <location>
        <begin position="17"/>
        <end position="67"/>
    </location>
</feature>
<feature type="compositionally biased region" description="Acidic residues" evidence="1">
    <location>
        <begin position="26"/>
        <end position="39"/>
    </location>
</feature>
<dbReference type="AlphaFoldDB" id="A0A7J7CE65"/>
<organism evidence="2 3">
    <name type="scientific">Tripterygium wilfordii</name>
    <name type="common">Thunder God vine</name>
    <dbReference type="NCBI Taxonomy" id="458696"/>
    <lineage>
        <taxon>Eukaryota</taxon>
        <taxon>Viridiplantae</taxon>
        <taxon>Streptophyta</taxon>
        <taxon>Embryophyta</taxon>
        <taxon>Tracheophyta</taxon>
        <taxon>Spermatophyta</taxon>
        <taxon>Magnoliopsida</taxon>
        <taxon>eudicotyledons</taxon>
        <taxon>Gunneridae</taxon>
        <taxon>Pentapetalae</taxon>
        <taxon>rosids</taxon>
        <taxon>fabids</taxon>
        <taxon>Celastrales</taxon>
        <taxon>Celastraceae</taxon>
        <taxon>Tripterygium</taxon>
    </lineage>
</organism>
<proteinExistence type="predicted"/>
<protein>
    <submittedName>
        <fullName evidence="2">PP2A regulatory subunit TAP46</fullName>
    </submittedName>
</protein>
<reference evidence="2 3" key="1">
    <citation type="journal article" date="2020" name="Nat. Commun.">
        <title>Genome of Tripterygium wilfordii and identification of cytochrome P450 involved in triptolide biosynthesis.</title>
        <authorList>
            <person name="Tu L."/>
            <person name="Su P."/>
            <person name="Zhang Z."/>
            <person name="Gao L."/>
            <person name="Wang J."/>
            <person name="Hu T."/>
            <person name="Zhou J."/>
            <person name="Zhang Y."/>
            <person name="Zhao Y."/>
            <person name="Liu Y."/>
            <person name="Song Y."/>
            <person name="Tong Y."/>
            <person name="Lu Y."/>
            <person name="Yang J."/>
            <person name="Xu C."/>
            <person name="Jia M."/>
            <person name="Peters R.J."/>
            <person name="Huang L."/>
            <person name="Gao W."/>
        </authorList>
    </citation>
    <scope>NUCLEOTIDE SEQUENCE [LARGE SCALE GENOMIC DNA]</scope>
    <source>
        <strain evidence="3">cv. XIE 37</strain>
        <tissue evidence="2">Leaf</tissue>
    </source>
</reference>
<evidence type="ECO:0000313" key="3">
    <source>
        <dbReference type="Proteomes" id="UP000593562"/>
    </source>
</evidence>
<dbReference type="Proteomes" id="UP000593562">
    <property type="component" value="Unassembled WGS sequence"/>
</dbReference>
<comment type="caution">
    <text evidence="2">The sequence shown here is derived from an EMBL/GenBank/DDBJ whole genome shotgun (WGS) entry which is preliminary data.</text>
</comment>
<feature type="compositionally biased region" description="Basic and acidic residues" evidence="1">
    <location>
        <begin position="40"/>
        <end position="55"/>
    </location>
</feature>